<name>A0A9P8Q7K8_WICPI</name>
<protein>
    <submittedName>
        <fullName evidence="1">Uncharacterized protein</fullName>
    </submittedName>
</protein>
<gene>
    <name evidence="1" type="ORF">WICPIJ_003318</name>
</gene>
<evidence type="ECO:0000313" key="2">
    <source>
        <dbReference type="Proteomes" id="UP000774326"/>
    </source>
</evidence>
<keyword evidence="2" id="KW-1185">Reference proteome</keyword>
<comment type="caution">
    <text evidence="1">The sequence shown here is derived from an EMBL/GenBank/DDBJ whole genome shotgun (WGS) entry which is preliminary data.</text>
</comment>
<dbReference type="EMBL" id="JAEUBG010001830">
    <property type="protein sequence ID" value="KAH3685718.1"/>
    <property type="molecule type" value="Genomic_DNA"/>
</dbReference>
<proteinExistence type="predicted"/>
<evidence type="ECO:0000313" key="1">
    <source>
        <dbReference type="EMBL" id="KAH3685718.1"/>
    </source>
</evidence>
<sequence length="164" mass="17875">MTYSLCKPSPWVSGATSLPFWYFKTAAGDLATVHVLICSPPNDLNPDSAARCKLEESSTAKDGSFQEPFSLTIKYSDLWSALSKDLISLSSSALVVLEFGTTALLKSDILSSSSDFGMITSCFSLLSLLWTISGIPFLKKTPGCLETGPFWALTKRRSDREPFL</sequence>
<dbReference type="AlphaFoldDB" id="A0A9P8Q7K8"/>
<accession>A0A9P8Q7K8</accession>
<organism evidence="1 2">
    <name type="scientific">Wickerhamomyces pijperi</name>
    <name type="common">Yeast</name>
    <name type="synonym">Pichia pijperi</name>
    <dbReference type="NCBI Taxonomy" id="599730"/>
    <lineage>
        <taxon>Eukaryota</taxon>
        <taxon>Fungi</taxon>
        <taxon>Dikarya</taxon>
        <taxon>Ascomycota</taxon>
        <taxon>Saccharomycotina</taxon>
        <taxon>Saccharomycetes</taxon>
        <taxon>Phaffomycetales</taxon>
        <taxon>Wickerhamomycetaceae</taxon>
        <taxon>Wickerhamomyces</taxon>
    </lineage>
</organism>
<reference evidence="1" key="2">
    <citation type="submission" date="2021-01" db="EMBL/GenBank/DDBJ databases">
        <authorList>
            <person name="Schikora-Tamarit M.A."/>
        </authorList>
    </citation>
    <scope>NUCLEOTIDE SEQUENCE</scope>
    <source>
        <strain evidence="1">CBS2887</strain>
    </source>
</reference>
<reference evidence="1" key="1">
    <citation type="journal article" date="2021" name="Open Biol.">
        <title>Shared evolutionary footprints suggest mitochondrial oxidative damage underlies multiple complex I losses in fungi.</title>
        <authorList>
            <person name="Schikora-Tamarit M.A."/>
            <person name="Marcet-Houben M."/>
            <person name="Nosek J."/>
            <person name="Gabaldon T."/>
        </authorList>
    </citation>
    <scope>NUCLEOTIDE SEQUENCE</scope>
    <source>
        <strain evidence="1">CBS2887</strain>
    </source>
</reference>
<dbReference type="Proteomes" id="UP000774326">
    <property type="component" value="Unassembled WGS sequence"/>
</dbReference>